<dbReference type="SUPFAM" id="SSF159283">
    <property type="entry name" value="Guanosine diphospho-D-mannose pyrophosphorylase/mannose-6-phosphate isomerase linker domain"/>
    <property type="match status" value="1"/>
</dbReference>
<dbReference type="PANTHER" id="PTHR46390">
    <property type="entry name" value="MANNOSE-1-PHOSPHATE GUANYLYLTRANSFERASE"/>
    <property type="match status" value="1"/>
</dbReference>
<reference evidence="10 11" key="1">
    <citation type="submission" date="2014-10" db="EMBL/GenBank/DDBJ databases">
        <title>Draft genome of anammox bacterium scalindua brodae, obtained using differential coverage binning of sequence data from two enrichment reactors.</title>
        <authorList>
            <person name="Speth D.R."/>
            <person name="Russ L."/>
            <person name="Kartal B."/>
            <person name="Op den Camp H.J."/>
            <person name="Dutilh B.E."/>
            <person name="Jetten M.S."/>
        </authorList>
    </citation>
    <scope>NUCLEOTIDE SEQUENCE [LARGE SCALE GENOMIC DNA]</scope>
    <source>
        <strain evidence="10">RU1</strain>
    </source>
</reference>
<evidence type="ECO:0000256" key="1">
    <source>
        <dbReference type="ARBA" id="ARBA00006115"/>
    </source>
</evidence>
<evidence type="ECO:0000259" key="8">
    <source>
        <dbReference type="Pfam" id="PF00483"/>
    </source>
</evidence>
<dbReference type="Proteomes" id="UP000030652">
    <property type="component" value="Unassembled WGS sequence"/>
</dbReference>
<dbReference type="PATRIC" id="fig|237368.3.peg.4114"/>
<feature type="domain" description="Nucleotidyl transferase" evidence="8">
    <location>
        <begin position="4"/>
        <end position="287"/>
    </location>
</feature>
<accession>A0A0B0EED2</accession>
<evidence type="ECO:0000313" key="10">
    <source>
        <dbReference type="EMBL" id="KHE90441.1"/>
    </source>
</evidence>
<name>A0A0B0EED2_9BACT</name>
<dbReference type="InterPro" id="IPR029044">
    <property type="entry name" value="Nucleotide-diphossugar_trans"/>
</dbReference>
<dbReference type="GO" id="GO:0009298">
    <property type="term" value="P:GDP-mannose biosynthetic process"/>
    <property type="evidence" value="ECO:0007669"/>
    <property type="project" value="TreeGrafter"/>
</dbReference>
<dbReference type="PANTHER" id="PTHR46390:SF1">
    <property type="entry name" value="MANNOSE-1-PHOSPHATE GUANYLYLTRANSFERASE"/>
    <property type="match status" value="1"/>
</dbReference>
<evidence type="ECO:0000313" key="11">
    <source>
        <dbReference type="Proteomes" id="UP000030652"/>
    </source>
</evidence>
<organism evidence="10 11">
    <name type="scientific">Candidatus Scalindua brodae</name>
    <dbReference type="NCBI Taxonomy" id="237368"/>
    <lineage>
        <taxon>Bacteria</taxon>
        <taxon>Pseudomonadati</taxon>
        <taxon>Planctomycetota</taxon>
        <taxon>Candidatus Brocadiia</taxon>
        <taxon>Candidatus Brocadiales</taxon>
        <taxon>Candidatus Scalinduaceae</taxon>
        <taxon>Candidatus Scalindua</taxon>
    </lineage>
</organism>
<dbReference type="Pfam" id="PF22640">
    <property type="entry name" value="ManC_GMP_beta-helix"/>
    <property type="match status" value="1"/>
</dbReference>
<keyword evidence="6" id="KW-0342">GTP-binding</keyword>
<gene>
    <name evidence="10" type="ORF">SCABRO_03826</name>
</gene>
<keyword evidence="5" id="KW-0547">Nucleotide-binding</keyword>
<evidence type="ECO:0000256" key="2">
    <source>
        <dbReference type="ARBA" id="ARBA00012387"/>
    </source>
</evidence>
<proteinExistence type="inferred from homology"/>
<dbReference type="FunFam" id="3.90.550.10:FF:000046">
    <property type="entry name" value="Mannose-1-phosphate guanylyltransferase (GDP)"/>
    <property type="match status" value="1"/>
</dbReference>
<dbReference type="GO" id="GO:0004475">
    <property type="term" value="F:mannose-1-phosphate guanylyltransferase (GTP) activity"/>
    <property type="evidence" value="ECO:0007669"/>
    <property type="project" value="UniProtKB-EC"/>
</dbReference>
<dbReference type="EMBL" id="JRYO01000264">
    <property type="protein sequence ID" value="KHE90441.1"/>
    <property type="molecule type" value="Genomic_DNA"/>
</dbReference>
<dbReference type="GO" id="GO:0005525">
    <property type="term" value="F:GTP binding"/>
    <property type="evidence" value="ECO:0007669"/>
    <property type="project" value="UniProtKB-KW"/>
</dbReference>
<evidence type="ECO:0000256" key="4">
    <source>
        <dbReference type="ARBA" id="ARBA00022695"/>
    </source>
</evidence>
<dbReference type="InterPro" id="IPR049577">
    <property type="entry name" value="GMPP_N"/>
</dbReference>
<sequence length="358" mass="40305">MLYAVIMAGGSGTRFWPWSRKKMPKQLLKITGQETMIKQTVDRIIDEIPPENIYVVTTSTLAESIEQELSQIPAKNIISEPFGRNTAACIGLAATIISKRDSNAIMAVMTADHIIEPPDLFLKALKCAEELATEKNTLITFGIKPTEPSVNYGYIQRKEDVINRQDFLVYDVKCFTEKPDRITAENFLKSGVYYWNSGIFVWSVNTILENIKALMPDLYQGLERIGKSLETPDEPSVIYHEYGRFDNISIDYGIMEKASNVKIIAADFTWDDVGSWLAVERLNKSDENGNTILGKHCGFNTQGNIIIGDNERLITTINVSDMIIVNTKDVTMVCNKNSAEDIKKLTELLKEKGYSCYI</sequence>
<dbReference type="SUPFAM" id="SSF53448">
    <property type="entry name" value="Nucleotide-diphospho-sugar transferases"/>
    <property type="match status" value="1"/>
</dbReference>
<dbReference type="InterPro" id="IPR005835">
    <property type="entry name" value="NTP_transferase_dom"/>
</dbReference>
<dbReference type="eggNOG" id="COG0836">
    <property type="taxonomic scope" value="Bacteria"/>
</dbReference>
<comment type="catalytic activity">
    <reaction evidence="7">
        <text>alpha-D-mannose 1-phosphate + GTP + H(+) = GDP-alpha-D-mannose + diphosphate</text>
        <dbReference type="Rhea" id="RHEA:15229"/>
        <dbReference type="ChEBI" id="CHEBI:15378"/>
        <dbReference type="ChEBI" id="CHEBI:33019"/>
        <dbReference type="ChEBI" id="CHEBI:37565"/>
        <dbReference type="ChEBI" id="CHEBI:57527"/>
        <dbReference type="ChEBI" id="CHEBI:58409"/>
        <dbReference type="EC" id="2.7.7.13"/>
    </reaction>
</comment>
<protein>
    <recommendedName>
        <fullName evidence="2">mannose-1-phosphate guanylyltransferase</fullName>
        <ecNumber evidence="2">2.7.7.13</ecNumber>
    </recommendedName>
</protein>
<dbReference type="InterPro" id="IPR054566">
    <property type="entry name" value="ManC/GMP-like_b-helix"/>
</dbReference>
<keyword evidence="3 10" id="KW-0808">Transferase</keyword>
<dbReference type="AlphaFoldDB" id="A0A0B0EED2"/>
<evidence type="ECO:0000259" key="9">
    <source>
        <dbReference type="Pfam" id="PF22640"/>
    </source>
</evidence>
<dbReference type="CDD" id="cd02509">
    <property type="entry name" value="GDP-M1P_Guanylyltransferase"/>
    <property type="match status" value="1"/>
</dbReference>
<evidence type="ECO:0000256" key="7">
    <source>
        <dbReference type="ARBA" id="ARBA00047343"/>
    </source>
</evidence>
<evidence type="ECO:0000256" key="5">
    <source>
        <dbReference type="ARBA" id="ARBA00022741"/>
    </source>
</evidence>
<comment type="similarity">
    <text evidence="1">Belongs to the mannose-6-phosphate isomerase type 2 family.</text>
</comment>
<evidence type="ECO:0000256" key="6">
    <source>
        <dbReference type="ARBA" id="ARBA00023134"/>
    </source>
</evidence>
<comment type="caution">
    <text evidence="10">The sequence shown here is derived from an EMBL/GenBank/DDBJ whole genome shotgun (WGS) entry which is preliminary data.</text>
</comment>
<feature type="domain" description="MannoseP isomerase/GMP-like beta-helix" evidence="9">
    <location>
        <begin position="294"/>
        <end position="347"/>
    </location>
</feature>
<dbReference type="EC" id="2.7.7.13" evidence="2"/>
<dbReference type="Gene3D" id="3.90.550.10">
    <property type="entry name" value="Spore Coat Polysaccharide Biosynthesis Protein SpsA, Chain A"/>
    <property type="match status" value="1"/>
</dbReference>
<dbReference type="InterPro" id="IPR051161">
    <property type="entry name" value="Mannose-6P_isomerase_type2"/>
</dbReference>
<evidence type="ECO:0000256" key="3">
    <source>
        <dbReference type="ARBA" id="ARBA00022679"/>
    </source>
</evidence>
<dbReference type="Pfam" id="PF00483">
    <property type="entry name" value="NTP_transferase"/>
    <property type="match status" value="1"/>
</dbReference>
<keyword evidence="4 10" id="KW-0548">Nucleotidyltransferase</keyword>